<organism evidence="2 3">
    <name type="scientific">Hymenobacter endophyticus</name>
    <dbReference type="NCBI Taxonomy" id="3076335"/>
    <lineage>
        <taxon>Bacteria</taxon>
        <taxon>Pseudomonadati</taxon>
        <taxon>Bacteroidota</taxon>
        <taxon>Cytophagia</taxon>
        <taxon>Cytophagales</taxon>
        <taxon>Hymenobacteraceae</taxon>
        <taxon>Hymenobacter</taxon>
    </lineage>
</organism>
<dbReference type="Proteomes" id="UP001250698">
    <property type="component" value="Unassembled WGS sequence"/>
</dbReference>
<keyword evidence="3" id="KW-1185">Reference proteome</keyword>
<reference evidence="2 3" key="1">
    <citation type="submission" date="2023-10" db="EMBL/GenBank/DDBJ databases">
        <title>Hymenobacter endophyticus sp. nov., an isolate from the leaf tissues of wheat.</title>
        <authorList>
            <person name="Dai Y."/>
        </authorList>
    </citation>
    <scope>NUCLEOTIDE SEQUENCE [LARGE SCALE GENOMIC DNA]</scope>
    <source>
        <strain evidence="2 3">ZK17L-C2</strain>
    </source>
</reference>
<evidence type="ECO:0008006" key="4">
    <source>
        <dbReference type="Google" id="ProtNLM"/>
    </source>
</evidence>
<feature type="compositionally biased region" description="Polar residues" evidence="1">
    <location>
        <begin position="117"/>
        <end position="130"/>
    </location>
</feature>
<dbReference type="EMBL" id="JAWDJT010000002">
    <property type="protein sequence ID" value="MDU0369547.1"/>
    <property type="molecule type" value="Genomic_DNA"/>
</dbReference>
<comment type="caution">
    <text evidence="2">The sequence shown here is derived from an EMBL/GenBank/DDBJ whole genome shotgun (WGS) entry which is preliminary data.</text>
</comment>
<evidence type="ECO:0000256" key="1">
    <source>
        <dbReference type="SAM" id="MobiDB-lite"/>
    </source>
</evidence>
<accession>A0ABU3TDU0</accession>
<protein>
    <recommendedName>
        <fullName evidence="4">Helix-turn-helix domain-containing protein</fullName>
    </recommendedName>
</protein>
<proteinExistence type="predicted"/>
<dbReference type="RefSeq" id="WP_315997039.1">
    <property type="nucleotide sequence ID" value="NZ_JAWDJT010000002.1"/>
</dbReference>
<gene>
    <name evidence="2" type="ORF">ROI90_04000</name>
</gene>
<feature type="compositionally biased region" description="Polar residues" evidence="1">
    <location>
        <begin position="187"/>
        <end position="200"/>
    </location>
</feature>
<sequence>MNYIRHTRAIHEQLSRQPAATPHHVSLYWALFFQWNASHFSPGIDLHHQTSMQAAHIGNARTYRAALRDLEAWGLLTYQPSTSRHQPSRCFLTDASGAEVPEVNHSTTGETAPDKSPATTGKNAPDTTRLSGAKVAPVKGSSGAEVPPVLLIGNKTEGSSKHLHQNGSGGPKKKEGQVWPDEELSDGHSTSDLISPTNGTGKDPKTPRIKWGVAPKKEKAGSSPARRPEVPFAESELASYEDFATAFAGTDYALADLRYYHARISAWRQKGHPPRRRDWHATAIQFFLNDAHDNRLKLAPGVSAYQPGAASPDAGTLFARTGYRSKYDS</sequence>
<feature type="region of interest" description="Disordered" evidence="1">
    <location>
        <begin position="101"/>
        <end position="230"/>
    </location>
</feature>
<evidence type="ECO:0000313" key="3">
    <source>
        <dbReference type="Proteomes" id="UP001250698"/>
    </source>
</evidence>
<evidence type="ECO:0000313" key="2">
    <source>
        <dbReference type="EMBL" id="MDU0369547.1"/>
    </source>
</evidence>
<name>A0ABU3TDU0_9BACT</name>